<dbReference type="EMBL" id="CAJFCJ010000014">
    <property type="protein sequence ID" value="CAD5121429.1"/>
    <property type="molecule type" value="Genomic_DNA"/>
</dbReference>
<proteinExistence type="predicted"/>
<reference evidence="1 2" key="1">
    <citation type="submission" date="2020-08" db="EMBL/GenBank/DDBJ databases">
        <authorList>
            <person name="Hejnol A."/>
        </authorList>
    </citation>
    <scope>NUCLEOTIDE SEQUENCE [LARGE SCALE GENOMIC DNA]</scope>
</reference>
<evidence type="ECO:0000313" key="2">
    <source>
        <dbReference type="Proteomes" id="UP000549394"/>
    </source>
</evidence>
<organism evidence="1 2">
    <name type="scientific">Dimorphilus gyrociliatus</name>
    <dbReference type="NCBI Taxonomy" id="2664684"/>
    <lineage>
        <taxon>Eukaryota</taxon>
        <taxon>Metazoa</taxon>
        <taxon>Spiralia</taxon>
        <taxon>Lophotrochozoa</taxon>
        <taxon>Annelida</taxon>
        <taxon>Polychaeta</taxon>
        <taxon>Polychaeta incertae sedis</taxon>
        <taxon>Dinophilidae</taxon>
        <taxon>Dimorphilus</taxon>
    </lineage>
</organism>
<evidence type="ECO:0000313" key="1">
    <source>
        <dbReference type="EMBL" id="CAD5121429.1"/>
    </source>
</evidence>
<sequence length="351" mass="41431">MDVSTKKSYSIESYVQDHIKPIERDIIGKDKINLTDIATSFSYHFQSKDCFVGNEENIGKHLQSIFFRILQNRKLYEEIKKEDIQFDKWKKFCQAYEYFLKYRIKLAKYDFNTIFIKKQTNDTFLNYLKPDIIGDKHWDKLEVLLLQKINPNYSKLFNFIGMNAKIYFAIEYRIMYILRRILEDAQVIPQTYIEFQDQSEYDYHFILLNHDYEIRYGNAKTGFSVGNIRPHTACLDPTTPKQFIKFSSSGVVDSITEEDMACFKVLFENVSKRVFGKNRKFATNIPIFYAKHLLLKYHSSSEKIQEHSNLIFRTTLINALRLGAASEADFAINLKGRNLTDEDVLKLVYGR</sequence>
<accession>A0A7I8VYY4</accession>
<name>A0A7I8VYY4_9ANNE</name>
<protein>
    <submittedName>
        <fullName evidence="1">DgyrCDS9942</fullName>
    </submittedName>
</protein>
<comment type="caution">
    <text evidence="1">The sequence shown here is derived from an EMBL/GenBank/DDBJ whole genome shotgun (WGS) entry which is preliminary data.</text>
</comment>
<dbReference type="AlphaFoldDB" id="A0A7I8VYY4"/>
<keyword evidence="2" id="KW-1185">Reference proteome</keyword>
<dbReference type="Proteomes" id="UP000549394">
    <property type="component" value="Unassembled WGS sequence"/>
</dbReference>
<gene>
    <name evidence="1" type="ORF">DGYR_LOCUS9387</name>
</gene>